<dbReference type="CDD" id="cd01935">
    <property type="entry name" value="Ntn_CGH_like"/>
    <property type="match status" value="1"/>
</dbReference>
<evidence type="ECO:0000259" key="1">
    <source>
        <dbReference type="Pfam" id="PF03417"/>
    </source>
</evidence>
<dbReference type="InterPro" id="IPR047794">
    <property type="entry name" value="C45_proenzyme-like"/>
</dbReference>
<keyword evidence="2" id="KW-0808">Transferase</keyword>
<dbReference type="PATRIC" id="fig|220754.4.peg.2104"/>
<sequence length="346" mass="39737">MKFHVDVIKGTGSYFELGILEATKFIQTPLYHSHINRRKISIRKYDTDLVEAKQFYDEFSPGLWEELEGVASVLEWPMDEVFHEYSGYQQDWGKSGCSALMKDGFYVRNYDYHPKTYEGRLLLWEPKEGYASIGTSGRMIGRIDGMNEKGLVVGYHLVNRRNPAKGFICATIARFLLDSCASVQEAVKMLKHIPHRHAFNYSLYDAEGHSAVVEASGRGTSVRESVTACTNHFQTESSLTENRYHLEESKKRLTMVENRSSDRMLPNEAFEFFNNPDHGIFKRNYSSWSGTIHTAVYIPETLTMLFGLGENAHPVTIPFGEWLKEKRFPITKIFGSIQSNELFEHQ</sequence>
<dbReference type="NCBIfam" id="NF040521">
    <property type="entry name" value="C45_proenzyme"/>
    <property type="match status" value="1"/>
</dbReference>
<dbReference type="PANTHER" id="PTHR34180">
    <property type="entry name" value="PEPTIDASE C45"/>
    <property type="match status" value="1"/>
</dbReference>
<organism evidence="2 3">
    <name type="scientific">Jeotgalibacillus campisalis</name>
    <dbReference type="NCBI Taxonomy" id="220754"/>
    <lineage>
        <taxon>Bacteria</taxon>
        <taxon>Bacillati</taxon>
        <taxon>Bacillota</taxon>
        <taxon>Bacilli</taxon>
        <taxon>Bacillales</taxon>
        <taxon>Caryophanaceae</taxon>
        <taxon>Jeotgalibacillus</taxon>
    </lineage>
</organism>
<dbReference type="RefSeq" id="WP_041057837.1">
    <property type="nucleotide sequence ID" value="NZ_JXRR01000014.1"/>
</dbReference>
<evidence type="ECO:0000313" key="3">
    <source>
        <dbReference type="Proteomes" id="UP000031972"/>
    </source>
</evidence>
<dbReference type="OrthoDB" id="8617387at2"/>
<protein>
    <submittedName>
        <fullName evidence="2">Acyl-CoA:6-aminopenicillanic acid acyl-transferase</fullName>
    </submittedName>
</protein>
<dbReference type="InterPro" id="IPR047801">
    <property type="entry name" value="Peptidase_C45"/>
</dbReference>
<comment type="caution">
    <text evidence="2">The sequence shown here is derived from an EMBL/GenBank/DDBJ whole genome shotgun (WGS) entry which is preliminary data.</text>
</comment>
<dbReference type="Pfam" id="PF03417">
    <property type="entry name" value="AAT"/>
    <property type="match status" value="1"/>
</dbReference>
<evidence type="ECO:0000313" key="2">
    <source>
        <dbReference type="EMBL" id="KIL47919.1"/>
    </source>
</evidence>
<keyword evidence="3" id="KW-1185">Reference proteome</keyword>
<name>A0A0C2S1K2_9BACL</name>
<dbReference type="InterPro" id="IPR005079">
    <property type="entry name" value="Peptidase_C45_hydrolase"/>
</dbReference>
<dbReference type="AlphaFoldDB" id="A0A0C2S1K2"/>
<reference evidence="2 3" key="1">
    <citation type="submission" date="2015-01" db="EMBL/GenBank/DDBJ databases">
        <title>Jeotgalibacillus campisalis genome sequencing.</title>
        <authorList>
            <person name="Goh K.M."/>
            <person name="Chan K.-G."/>
            <person name="Yaakop A.S."/>
            <person name="Ee R."/>
            <person name="Gan H.M."/>
            <person name="Chan C.S."/>
        </authorList>
    </citation>
    <scope>NUCLEOTIDE SEQUENCE [LARGE SCALE GENOMIC DNA]</scope>
    <source>
        <strain evidence="2 3">SF-57</strain>
    </source>
</reference>
<dbReference type="Gene3D" id="3.60.60.10">
    <property type="entry name" value="Penicillin V Acylase, Chain A"/>
    <property type="match status" value="1"/>
</dbReference>
<dbReference type="SUPFAM" id="SSF56235">
    <property type="entry name" value="N-terminal nucleophile aminohydrolases (Ntn hydrolases)"/>
    <property type="match status" value="1"/>
</dbReference>
<gene>
    <name evidence="2" type="ORF">KR50_20860</name>
</gene>
<dbReference type="Proteomes" id="UP000031972">
    <property type="component" value="Unassembled WGS sequence"/>
</dbReference>
<dbReference type="PANTHER" id="PTHR34180:SF1">
    <property type="entry name" value="BETA-ALANYL-DOPAMINE_CARCININE HYDROLASE"/>
    <property type="match status" value="1"/>
</dbReference>
<dbReference type="InterPro" id="IPR029055">
    <property type="entry name" value="Ntn_hydrolases_N"/>
</dbReference>
<dbReference type="GO" id="GO:0016740">
    <property type="term" value="F:transferase activity"/>
    <property type="evidence" value="ECO:0007669"/>
    <property type="project" value="UniProtKB-KW"/>
</dbReference>
<accession>A0A0C2S1K2</accession>
<dbReference type="EMBL" id="JXRR01000014">
    <property type="protein sequence ID" value="KIL47919.1"/>
    <property type="molecule type" value="Genomic_DNA"/>
</dbReference>
<proteinExistence type="predicted"/>
<feature type="domain" description="Peptidase C45 hydrolase" evidence="1">
    <location>
        <begin position="104"/>
        <end position="311"/>
    </location>
</feature>